<comment type="caution">
    <text evidence="1">The sequence shown here is derived from an EMBL/GenBank/DDBJ whole genome shotgun (WGS) entry which is preliminary data.</text>
</comment>
<dbReference type="STRING" id="740709.A10D4_06781"/>
<dbReference type="Proteomes" id="UP000014115">
    <property type="component" value="Unassembled WGS sequence"/>
</dbReference>
<dbReference type="OrthoDB" id="6238689at2"/>
<gene>
    <name evidence="1" type="ORF">A10D4_06781</name>
</gene>
<keyword evidence="2" id="KW-1185">Reference proteome</keyword>
<reference evidence="1 2" key="1">
    <citation type="journal article" date="2012" name="J. Bacteriol.">
        <title>Genome Sequence of Idiomarina xiamenensis Type Strain 10-D-4.</title>
        <authorList>
            <person name="Lai Q."/>
            <person name="Wang L."/>
            <person name="Wang W."/>
            <person name="Shao Z."/>
        </authorList>
    </citation>
    <scope>NUCLEOTIDE SEQUENCE [LARGE SCALE GENOMIC DNA]</scope>
    <source>
        <strain evidence="1 2">10-D-4</strain>
    </source>
</reference>
<evidence type="ECO:0000313" key="2">
    <source>
        <dbReference type="Proteomes" id="UP000014115"/>
    </source>
</evidence>
<organism evidence="1 2">
    <name type="scientific">Idiomarina xiamenensis 10-D-4</name>
    <dbReference type="NCBI Taxonomy" id="740709"/>
    <lineage>
        <taxon>Bacteria</taxon>
        <taxon>Pseudomonadati</taxon>
        <taxon>Pseudomonadota</taxon>
        <taxon>Gammaproteobacteria</taxon>
        <taxon>Alteromonadales</taxon>
        <taxon>Idiomarinaceae</taxon>
        <taxon>Idiomarina</taxon>
    </lineage>
</organism>
<dbReference type="PATRIC" id="fig|740709.3.peg.1380"/>
<evidence type="ECO:0000313" key="1">
    <source>
        <dbReference type="EMBL" id="EKE83830.1"/>
    </source>
</evidence>
<protein>
    <submittedName>
        <fullName evidence="1">Uncharacterized protein</fullName>
    </submittedName>
</protein>
<dbReference type="RefSeq" id="WP_008488534.1">
    <property type="nucleotide sequence ID" value="NZ_AMRG01000007.1"/>
</dbReference>
<name>K2L1V0_9GAMM</name>
<accession>K2L1V0</accession>
<sequence length="141" mass="15679">MTTPQAPIVRAFFAIPLILCCTLARPVWSAQGKCASLDFAAVSAELQAQPKPSLPNQVSMQLVAGSLEQQVRAILTQHLSIRLIDWQASPHHQWPTDHRVEADSWATLLRRVLSPYGLQVIIYPNSSAVVRYRLAGKQRLT</sequence>
<dbReference type="eggNOG" id="ENOG5030A6S">
    <property type="taxonomic scope" value="Bacteria"/>
</dbReference>
<proteinExistence type="predicted"/>
<dbReference type="EMBL" id="AMRG01000007">
    <property type="protein sequence ID" value="EKE83830.1"/>
    <property type="molecule type" value="Genomic_DNA"/>
</dbReference>
<dbReference type="AlphaFoldDB" id="K2L1V0"/>